<reference evidence="1 2" key="1">
    <citation type="submission" date="2024-11" db="EMBL/GenBank/DDBJ databases">
        <title>Adaptive evolution of stress response genes in parasites aligns with host niche diversity.</title>
        <authorList>
            <person name="Hahn C."/>
            <person name="Resl P."/>
        </authorList>
    </citation>
    <scope>NUCLEOTIDE SEQUENCE [LARGE SCALE GENOMIC DNA]</scope>
    <source>
        <strain evidence="1">EGGRZ-B1_66</strain>
        <tissue evidence="1">Body</tissue>
    </source>
</reference>
<sequence length="96" mass="10743">MPALRRNMLREALVIDVTKSNSRGWNRDPSGKSPRSPISVRSASFLLHSLRPAIVMLCSSTLTQILISKLSTRYVDKNIFFIVEIDPHCTAVKSDS</sequence>
<accession>A0ABD2PIJ2</accession>
<proteinExistence type="predicted"/>
<dbReference type="Proteomes" id="UP001626550">
    <property type="component" value="Unassembled WGS sequence"/>
</dbReference>
<evidence type="ECO:0000313" key="2">
    <source>
        <dbReference type="Proteomes" id="UP001626550"/>
    </source>
</evidence>
<protein>
    <submittedName>
        <fullName evidence="1">Uncharacterized protein</fullName>
    </submittedName>
</protein>
<comment type="caution">
    <text evidence="1">The sequence shown here is derived from an EMBL/GenBank/DDBJ whole genome shotgun (WGS) entry which is preliminary data.</text>
</comment>
<gene>
    <name evidence="1" type="ORF">Ciccas_014292</name>
</gene>
<dbReference type="EMBL" id="JBJKFK010007992">
    <property type="protein sequence ID" value="KAL3307201.1"/>
    <property type="molecule type" value="Genomic_DNA"/>
</dbReference>
<evidence type="ECO:0000313" key="1">
    <source>
        <dbReference type="EMBL" id="KAL3307201.1"/>
    </source>
</evidence>
<name>A0ABD2PIJ2_9PLAT</name>
<organism evidence="1 2">
    <name type="scientific">Cichlidogyrus casuarinus</name>
    <dbReference type="NCBI Taxonomy" id="1844966"/>
    <lineage>
        <taxon>Eukaryota</taxon>
        <taxon>Metazoa</taxon>
        <taxon>Spiralia</taxon>
        <taxon>Lophotrochozoa</taxon>
        <taxon>Platyhelminthes</taxon>
        <taxon>Monogenea</taxon>
        <taxon>Monopisthocotylea</taxon>
        <taxon>Dactylogyridea</taxon>
        <taxon>Ancyrocephalidae</taxon>
        <taxon>Cichlidogyrus</taxon>
    </lineage>
</organism>
<dbReference type="AlphaFoldDB" id="A0ABD2PIJ2"/>
<keyword evidence="2" id="KW-1185">Reference proteome</keyword>